<sequence length="100" mass="11198">MNTPLSYTRSALKKVNTVRPHISGKVLLIPRVVKRSSVTRHSGHLELFYLQNILFTAESLTRLTGPVPCVPLTVLLEGLQVKRFQGVLVRYTCIPQWTGG</sequence>
<protein>
    <submittedName>
        <fullName evidence="1">Uncharacterized protein</fullName>
    </submittedName>
</protein>
<reference evidence="1" key="1">
    <citation type="submission" date="2014-11" db="EMBL/GenBank/DDBJ databases">
        <authorList>
            <person name="Amaro Gonzalez C."/>
        </authorList>
    </citation>
    <scope>NUCLEOTIDE SEQUENCE</scope>
</reference>
<evidence type="ECO:0000313" key="1">
    <source>
        <dbReference type="EMBL" id="JAH88510.1"/>
    </source>
</evidence>
<dbReference type="AlphaFoldDB" id="A0A0E9WFZ9"/>
<proteinExistence type="predicted"/>
<name>A0A0E9WFZ9_ANGAN</name>
<organism evidence="1">
    <name type="scientific">Anguilla anguilla</name>
    <name type="common">European freshwater eel</name>
    <name type="synonym">Muraena anguilla</name>
    <dbReference type="NCBI Taxonomy" id="7936"/>
    <lineage>
        <taxon>Eukaryota</taxon>
        <taxon>Metazoa</taxon>
        <taxon>Chordata</taxon>
        <taxon>Craniata</taxon>
        <taxon>Vertebrata</taxon>
        <taxon>Euteleostomi</taxon>
        <taxon>Actinopterygii</taxon>
        <taxon>Neopterygii</taxon>
        <taxon>Teleostei</taxon>
        <taxon>Anguilliformes</taxon>
        <taxon>Anguillidae</taxon>
        <taxon>Anguilla</taxon>
    </lineage>
</organism>
<accession>A0A0E9WFZ9</accession>
<reference evidence="1" key="2">
    <citation type="journal article" date="2015" name="Fish Shellfish Immunol.">
        <title>Early steps in the European eel (Anguilla anguilla)-Vibrio vulnificus interaction in the gills: Role of the RtxA13 toxin.</title>
        <authorList>
            <person name="Callol A."/>
            <person name="Pajuelo D."/>
            <person name="Ebbesson L."/>
            <person name="Teles M."/>
            <person name="MacKenzie S."/>
            <person name="Amaro C."/>
        </authorList>
    </citation>
    <scope>NUCLEOTIDE SEQUENCE</scope>
</reference>
<dbReference type="EMBL" id="GBXM01020067">
    <property type="protein sequence ID" value="JAH88510.1"/>
    <property type="molecule type" value="Transcribed_RNA"/>
</dbReference>